<dbReference type="EMBL" id="JAAWVO010075585">
    <property type="protein sequence ID" value="MBN3325439.1"/>
    <property type="molecule type" value="Genomic_DNA"/>
</dbReference>
<keyword evidence="5" id="KW-0732">Signal</keyword>
<evidence type="ECO:0000256" key="1">
    <source>
        <dbReference type="ARBA" id="ARBA00004613"/>
    </source>
</evidence>
<dbReference type="GO" id="GO:0050830">
    <property type="term" value="P:defense response to Gram-positive bacterium"/>
    <property type="evidence" value="ECO:0007669"/>
    <property type="project" value="TreeGrafter"/>
</dbReference>
<dbReference type="CDD" id="cd06265">
    <property type="entry name" value="RNase_A_canonical"/>
    <property type="match status" value="1"/>
</dbReference>
<feature type="chain" id="PRO_5035206845" evidence="5">
    <location>
        <begin position="23"/>
        <end position="148"/>
    </location>
</feature>
<dbReference type="PANTHER" id="PTHR11437">
    <property type="entry name" value="RIBONUCLEASE"/>
    <property type="match status" value="1"/>
</dbReference>
<evidence type="ECO:0000256" key="2">
    <source>
        <dbReference type="ARBA" id="ARBA00005600"/>
    </source>
</evidence>
<feature type="non-terminal residue" evidence="7">
    <location>
        <position position="148"/>
    </location>
</feature>
<reference evidence="7" key="1">
    <citation type="journal article" date="2021" name="Cell">
        <title>Tracing the genetic footprints of vertebrate landing in non-teleost ray-finned fishes.</title>
        <authorList>
            <person name="Bi X."/>
            <person name="Wang K."/>
            <person name="Yang L."/>
            <person name="Pan H."/>
            <person name="Jiang H."/>
            <person name="Wei Q."/>
            <person name="Fang M."/>
            <person name="Yu H."/>
            <person name="Zhu C."/>
            <person name="Cai Y."/>
            <person name="He Y."/>
            <person name="Gan X."/>
            <person name="Zeng H."/>
            <person name="Yu D."/>
            <person name="Zhu Y."/>
            <person name="Jiang H."/>
            <person name="Qiu Q."/>
            <person name="Yang H."/>
            <person name="Zhang Y.E."/>
            <person name="Wang W."/>
            <person name="Zhu M."/>
            <person name="He S."/>
            <person name="Zhang G."/>
        </authorList>
    </citation>
    <scope>NUCLEOTIDE SEQUENCE</scope>
    <source>
        <strain evidence="7">Allg_001</strain>
    </source>
</reference>
<evidence type="ECO:0000256" key="4">
    <source>
        <dbReference type="ARBA" id="ARBA00023157"/>
    </source>
</evidence>
<keyword evidence="8" id="KW-1185">Reference proteome</keyword>
<dbReference type="GO" id="GO:0004540">
    <property type="term" value="F:RNA nuclease activity"/>
    <property type="evidence" value="ECO:0007669"/>
    <property type="project" value="TreeGrafter"/>
</dbReference>
<accession>A0A8J7P4R2</accession>
<sequence length="148" mass="16460">MTQTMAILLLLLVVVIVVPVLGRCPPPANETPYQKFLRQHYHRGGMSVKDCNTEMSQRCMDNPCKEKNSFIIDATKKLIQEVCDKGGMPVGGDLRQSTSPFQVLTCKHKGGSTRPPCEYSGVKSSRYIVIGCNAEKFPVHFDESIITK</sequence>
<comment type="similarity">
    <text evidence="2">Belongs to the pancreatic ribonuclease family.</text>
</comment>
<evidence type="ECO:0000313" key="8">
    <source>
        <dbReference type="Proteomes" id="UP000736164"/>
    </source>
</evidence>
<dbReference type="GO" id="GO:0050829">
    <property type="term" value="P:defense response to Gram-negative bacterium"/>
    <property type="evidence" value="ECO:0007669"/>
    <property type="project" value="TreeGrafter"/>
</dbReference>
<evidence type="ECO:0000256" key="3">
    <source>
        <dbReference type="ARBA" id="ARBA00022525"/>
    </source>
</evidence>
<proteinExistence type="inferred from homology"/>
<evidence type="ECO:0000259" key="6">
    <source>
        <dbReference type="SMART" id="SM00092"/>
    </source>
</evidence>
<protein>
    <submittedName>
        <fullName evidence="7">ANG4 protein</fullName>
    </submittedName>
</protein>
<dbReference type="SUPFAM" id="SSF54076">
    <property type="entry name" value="RNase A-like"/>
    <property type="match status" value="1"/>
</dbReference>
<name>A0A8J7P4R2_ATRSP</name>
<dbReference type="GO" id="GO:0001525">
    <property type="term" value="P:angiogenesis"/>
    <property type="evidence" value="ECO:0007669"/>
    <property type="project" value="TreeGrafter"/>
</dbReference>
<dbReference type="GO" id="GO:0003676">
    <property type="term" value="F:nucleic acid binding"/>
    <property type="evidence" value="ECO:0007669"/>
    <property type="project" value="InterPro"/>
</dbReference>
<dbReference type="GO" id="GO:0005576">
    <property type="term" value="C:extracellular region"/>
    <property type="evidence" value="ECO:0007669"/>
    <property type="project" value="UniProtKB-SubCell"/>
</dbReference>
<dbReference type="Gene3D" id="3.10.130.10">
    <property type="entry name" value="Ribonuclease A-like domain"/>
    <property type="match status" value="1"/>
</dbReference>
<dbReference type="InterPro" id="IPR001427">
    <property type="entry name" value="RNaseA"/>
</dbReference>
<gene>
    <name evidence="7" type="primary">Ang4_3</name>
    <name evidence="7" type="ORF">GTO95_0011114</name>
</gene>
<evidence type="ECO:0000313" key="7">
    <source>
        <dbReference type="EMBL" id="MBN3325439.1"/>
    </source>
</evidence>
<dbReference type="Proteomes" id="UP000736164">
    <property type="component" value="Unassembled WGS sequence"/>
</dbReference>
<feature type="signal peptide" evidence="5">
    <location>
        <begin position="1"/>
        <end position="22"/>
    </location>
</feature>
<dbReference type="AlphaFoldDB" id="A0A8J7P4R2"/>
<dbReference type="PANTHER" id="PTHR11437:SF10">
    <property type="entry name" value="ANGIOGENIN-RELATED"/>
    <property type="match status" value="1"/>
</dbReference>
<feature type="non-terminal residue" evidence="7">
    <location>
        <position position="1"/>
    </location>
</feature>
<dbReference type="Pfam" id="PF00074">
    <property type="entry name" value="RnaseA"/>
    <property type="match status" value="1"/>
</dbReference>
<dbReference type="SMART" id="SM00092">
    <property type="entry name" value="RNAse_Pc"/>
    <property type="match status" value="1"/>
</dbReference>
<feature type="domain" description="Ribonuclease A-domain" evidence="6">
    <location>
        <begin position="29"/>
        <end position="145"/>
    </location>
</feature>
<keyword evidence="4" id="KW-1015">Disulfide bond</keyword>
<evidence type="ECO:0000256" key="5">
    <source>
        <dbReference type="SAM" id="SignalP"/>
    </source>
</evidence>
<keyword evidence="3" id="KW-0964">Secreted</keyword>
<comment type="caution">
    <text evidence="7">The sequence shown here is derived from an EMBL/GenBank/DDBJ whole genome shotgun (WGS) entry which is preliminary data.</text>
</comment>
<organism evidence="7 8">
    <name type="scientific">Atractosteus spatula</name>
    <name type="common">Alligator gar</name>
    <name type="synonym">Lepisosteus spatula</name>
    <dbReference type="NCBI Taxonomy" id="7917"/>
    <lineage>
        <taxon>Eukaryota</taxon>
        <taxon>Metazoa</taxon>
        <taxon>Chordata</taxon>
        <taxon>Craniata</taxon>
        <taxon>Vertebrata</taxon>
        <taxon>Euteleostomi</taxon>
        <taxon>Actinopterygii</taxon>
        <taxon>Neopterygii</taxon>
        <taxon>Holostei</taxon>
        <taxon>Semionotiformes</taxon>
        <taxon>Lepisosteidae</taxon>
        <taxon>Atractosteus</taxon>
    </lineage>
</organism>
<comment type="subcellular location">
    <subcellularLocation>
        <location evidence="1">Secreted</location>
    </subcellularLocation>
</comment>
<dbReference type="InterPro" id="IPR036816">
    <property type="entry name" value="RNaseA-like_dom_sf"/>
</dbReference>
<dbReference type="InterPro" id="IPR023412">
    <property type="entry name" value="RNaseA_domain"/>
</dbReference>